<comment type="caution">
    <text evidence="1">The sequence shown here is derived from an EMBL/GenBank/DDBJ whole genome shotgun (WGS) entry which is preliminary data.</text>
</comment>
<dbReference type="EMBL" id="BPLF01000005">
    <property type="protein sequence ID" value="GIX65707.1"/>
    <property type="molecule type" value="Genomic_DNA"/>
</dbReference>
<keyword evidence="2" id="KW-1185">Reference proteome</keyword>
<protein>
    <submittedName>
        <fullName evidence="1">SLC13 family permease</fullName>
    </submittedName>
</protein>
<name>A0AAV4LZN8_BABCB</name>
<reference evidence="1 2" key="1">
    <citation type="submission" date="2021-06" db="EMBL/GenBank/DDBJ databases">
        <title>Genome sequence of Babesia caballi.</title>
        <authorList>
            <person name="Yamagishi J."/>
            <person name="Kidaka T."/>
            <person name="Ochi A."/>
        </authorList>
    </citation>
    <scope>NUCLEOTIDE SEQUENCE [LARGE SCALE GENOMIC DNA]</scope>
    <source>
        <strain evidence="1">USDA-D6B2</strain>
    </source>
</reference>
<evidence type="ECO:0000313" key="2">
    <source>
        <dbReference type="Proteomes" id="UP001497744"/>
    </source>
</evidence>
<proteinExistence type="predicted"/>
<dbReference type="RefSeq" id="XP_067717776.1">
    <property type="nucleotide sequence ID" value="XM_067861675.1"/>
</dbReference>
<dbReference type="GeneID" id="94197188"/>
<accession>A0AAV4LZN8</accession>
<dbReference type="AlphaFoldDB" id="A0AAV4LZN8"/>
<evidence type="ECO:0000313" key="1">
    <source>
        <dbReference type="EMBL" id="GIX65707.1"/>
    </source>
</evidence>
<gene>
    <name evidence="1" type="ORF">BcabD6B2_51420</name>
</gene>
<organism evidence="1 2">
    <name type="scientific">Babesia caballi</name>
    <dbReference type="NCBI Taxonomy" id="5871"/>
    <lineage>
        <taxon>Eukaryota</taxon>
        <taxon>Sar</taxon>
        <taxon>Alveolata</taxon>
        <taxon>Apicomplexa</taxon>
        <taxon>Aconoidasida</taxon>
        <taxon>Piroplasmida</taxon>
        <taxon>Babesiidae</taxon>
        <taxon>Babesia</taxon>
    </lineage>
</organism>
<sequence>MGSEATASLAVFQAREWIASINECSDRVCEGMRSSLGDHQLDKLFVVYLAVAVHIGLPQHLLDLLVGELFAEVGHDVPELLGTYEAWEEVSCNSGKRAGGVSHCC</sequence>
<dbReference type="Proteomes" id="UP001497744">
    <property type="component" value="Unassembled WGS sequence"/>
</dbReference>